<evidence type="ECO:0000256" key="1">
    <source>
        <dbReference type="SAM" id="MobiDB-lite"/>
    </source>
</evidence>
<gene>
    <name evidence="2" type="ORF">P691DRAFT_769342</name>
</gene>
<comment type="caution">
    <text evidence="2">The sequence shown here is derived from an EMBL/GenBank/DDBJ whole genome shotgun (WGS) entry which is preliminary data.</text>
</comment>
<evidence type="ECO:0000313" key="3">
    <source>
        <dbReference type="Proteomes" id="UP000807342"/>
    </source>
</evidence>
<name>A0A9P5WXI8_9AGAR</name>
<proteinExistence type="predicted"/>
<reference evidence="2" key="1">
    <citation type="submission" date="2020-11" db="EMBL/GenBank/DDBJ databases">
        <authorList>
            <consortium name="DOE Joint Genome Institute"/>
            <person name="Ahrendt S."/>
            <person name="Riley R."/>
            <person name="Andreopoulos W."/>
            <person name="Labutti K."/>
            <person name="Pangilinan J."/>
            <person name="Ruiz-Duenas F.J."/>
            <person name="Barrasa J.M."/>
            <person name="Sanchez-Garcia M."/>
            <person name="Camarero S."/>
            <person name="Miyauchi S."/>
            <person name="Serrano A."/>
            <person name="Linde D."/>
            <person name="Babiker R."/>
            <person name="Drula E."/>
            <person name="Ayuso-Fernandez I."/>
            <person name="Pacheco R."/>
            <person name="Padilla G."/>
            <person name="Ferreira P."/>
            <person name="Barriuso J."/>
            <person name="Kellner H."/>
            <person name="Castanera R."/>
            <person name="Alfaro M."/>
            <person name="Ramirez L."/>
            <person name="Pisabarro A.G."/>
            <person name="Kuo A."/>
            <person name="Tritt A."/>
            <person name="Lipzen A."/>
            <person name="He G."/>
            <person name="Yan M."/>
            <person name="Ng V."/>
            <person name="Cullen D."/>
            <person name="Martin F."/>
            <person name="Rosso M.-N."/>
            <person name="Henrissat B."/>
            <person name="Hibbett D."/>
            <person name="Martinez A.T."/>
            <person name="Grigoriev I.V."/>
        </authorList>
    </citation>
    <scope>NUCLEOTIDE SEQUENCE</scope>
    <source>
        <strain evidence="2">MF-IS2</strain>
    </source>
</reference>
<protein>
    <submittedName>
        <fullName evidence="2">Uncharacterized protein</fullName>
    </submittedName>
</protein>
<keyword evidence="3" id="KW-1185">Reference proteome</keyword>
<accession>A0A9P5WXI8</accession>
<dbReference type="AlphaFoldDB" id="A0A9P5WXI8"/>
<sequence length="104" mass="12235">MNSNQIKLWLREPSEVQEWEEVPGHSSKPTSTPPPPWMDNSNLNWFLQMVWTKVPYSHIYTYAQYGWRKIVGTENYIHAYLHGNPLDTHICLGPCHLHIQGTYK</sequence>
<dbReference type="EMBL" id="MU153878">
    <property type="protein sequence ID" value="KAF9439595.1"/>
    <property type="molecule type" value="Genomic_DNA"/>
</dbReference>
<evidence type="ECO:0000313" key="2">
    <source>
        <dbReference type="EMBL" id="KAF9439595.1"/>
    </source>
</evidence>
<feature type="region of interest" description="Disordered" evidence="1">
    <location>
        <begin position="18"/>
        <end position="37"/>
    </location>
</feature>
<organism evidence="2 3">
    <name type="scientific">Macrolepiota fuliginosa MF-IS2</name>
    <dbReference type="NCBI Taxonomy" id="1400762"/>
    <lineage>
        <taxon>Eukaryota</taxon>
        <taxon>Fungi</taxon>
        <taxon>Dikarya</taxon>
        <taxon>Basidiomycota</taxon>
        <taxon>Agaricomycotina</taxon>
        <taxon>Agaricomycetes</taxon>
        <taxon>Agaricomycetidae</taxon>
        <taxon>Agaricales</taxon>
        <taxon>Agaricineae</taxon>
        <taxon>Agaricaceae</taxon>
        <taxon>Macrolepiota</taxon>
    </lineage>
</organism>
<dbReference type="Proteomes" id="UP000807342">
    <property type="component" value="Unassembled WGS sequence"/>
</dbReference>